<dbReference type="RefSeq" id="WP_072552282.1">
    <property type="nucleotide sequence ID" value="NZ_CP018153.1"/>
</dbReference>
<keyword evidence="23" id="KW-1185">Reference proteome</keyword>
<feature type="binding site" evidence="18">
    <location>
        <position position="127"/>
    </location>
    <ligand>
        <name>K(+)</name>
        <dbReference type="ChEBI" id="CHEBI:29103"/>
    </ligand>
</feature>
<evidence type="ECO:0000256" key="2">
    <source>
        <dbReference type="ARBA" id="ARBA00000909"/>
    </source>
</evidence>
<dbReference type="GO" id="GO:0005524">
    <property type="term" value="F:ATP binding"/>
    <property type="evidence" value="ECO:0007669"/>
    <property type="project" value="UniProtKB-UniRule"/>
</dbReference>
<gene>
    <name evidence="17" type="primary">nnrD</name>
    <name evidence="18" type="synonym">nnrE</name>
    <name evidence="22" type="ORF">LPB144_04025</name>
</gene>
<evidence type="ECO:0000256" key="19">
    <source>
        <dbReference type="PIRNR" id="PIRNR017184"/>
    </source>
</evidence>
<feature type="binding site" evidence="18">
    <location>
        <position position="59"/>
    </location>
    <ligand>
        <name>K(+)</name>
        <dbReference type="ChEBI" id="CHEBI:29103"/>
    </ligand>
</feature>
<dbReference type="SUPFAM" id="SSF53613">
    <property type="entry name" value="Ribokinase-like"/>
    <property type="match status" value="1"/>
</dbReference>
<evidence type="ECO:0000256" key="16">
    <source>
        <dbReference type="ARBA" id="ARBA00049209"/>
    </source>
</evidence>
<dbReference type="OrthoDB" id="9806925at2"/>
<dbReference type="InterPro" id="IPR000631">
    <property type="entry name" value="CARKD"/>
</dbReference>
<keyword evidence="22" id="KW-0418">Kinase</keyword>
<feature type="domain" description="YjeF N-terminal" evidence="21">
    <location>
        <begin position="9"/>
        <end position="218"/>
    </location>
</feature>
<evidence type="ECO:0000313" key="22">
    <source>
        <dbReference type="EMBL" id="APG59627.1"/>
    </source>
</evidence>
<comment type="catalytic activity">
    <reaction evidence="15 17 19">
        <text>(6S)-NADHX + ADP = AMP + phosphate + NADH + H(+)</text>
        <dbReference type="Rhea" id="RHEA:32223"/>
        <dbReference type="ChEBI" id="CHEBI:15378"/>
        <dbReference type="ChEBI" id="CHEBI:43474"/>
        <dbReference type="ChEBI" id="CHEBI:57945"/>
        <dbReference type="ChEBI" id="CHEBI:64074"/>
        <dbReference type="ChEBI" id="CHEBI:456215"/>
        <dbReference type="ChEBI" id="CHEBI:456216"/>
        <dbReference type="EC" id="4.2.1.136"/>
    </reaction>
</comment>
<evidence type="ECO:0000256" key="14">
    <source>
        <dbReference type="ARBA" id="ARBA00025153"/>
    </source>
</evidence>
<keyword evidence="12 17" id="KW-0456">Lyase</keyword>
<keyword evidence="6 17" id="KW-0547">Nucleotide-binding</keyword>
<evidence type="ECO:0000256" key="4">
    <source>
        <dbReference type="ARBA" id="ARBA00009524"/>
    </source>
</evidence>
<comment type="cofactor">
    <cofactor evidence="17">
        <name>Mg(2+)</name>
        <dbReference type="ChEBI" id="CHEBI:18420"/>
    </cofactor>
</comment>
<protein>
    <recommendedName>
        <fullName evidence="19">Bifunctional NAD(P)H-hydrate repair enzyme</fullName>
    </recommendedName>
    <alternativeName>
        <fullName evidence="19">Nicotinamide nucleotide repair protein</fullName>
    </alternativeName>
    <domain>
        <recommendedName>
            <fullName evidence="19">ADP-dependent (S)-NAD(P)H-hydrate dehydratase</fullName>
            <ecNumber evidence="19">4.2.1.136</ecNumber>
        </recommendedName>
        <alternativeName>
            <fullName evidence="19">ADP-dependent NAD(P)HX dehydratase</fullName>
        </alternativeName>
    </domain>
    <domain>
        <recommendedName>
            <fullName evidence="19">NAD(P)H-hydrate epimerase</fullName>
            <ecNumber evidence="19">5.1.99.6</ecNumber>
        </recommendedName>
    </domain>
</protein>
<dbReference type="PANTHER" id="PTHR12592">
    <property type="entry name" value="ATP-DEPENDENT (S)-NAD(P)H-HYDRATE DEHYDRATASE FAMILY MEMBER"/>
    <property type="match status" value="1"/>
</dbReference>
<feature type="binding site" evidence="18">
    <location>
        <begin position="131"/>
        <end position="137"/>
    </location>
    <ligand>
        <name>(6S)-NADPHX</name>
        <dbReference type="ChEBI" id="CHEBI:64076"/>
    </ligand>
</feature>
<evidence type="ECO:0000256" key="18">
    <source>
        <dbReference type="HAMAP-Rule" id="MF_01966"/>
    </source>
</evidence>
<keyword evidence="7 17" id="KW-0067">ATP-binding</keyword>
<keyword evidence="10 17" id="KW-0520">NAD</keyword>
<feature type="binding site" evidence="17">
    <location>
        <position position="377"/>
    </location>
    <ligand>
        <name>(6S)-NADPHX</name>
        <dbReference type="ChEBI" id="CHEBI:64076"/>
    </ligand>
</feature>
<dbReference type="InterPro" id="IPR030677">
    <property type="entry name" value="Nnr"/>
</dbReference>
<dbReference type="NCBIfam" id="TIGR00196">
    <property type="entry name" value="yjeF_cterm"/>
    <property type="match status" value="1"/>
</dbReference>
<comment type="function">
    <text evidence="14 19">Bifunctional enzyme that catalyzes the epimerization of the S- and R-forms of NAD(P)HX and the dehydration of the S-form of NAD(P)HX at the expense of ADP, which is converted to AMP. This allows the repair of both epimers of NAD(P)HX, a damaged form of NAD(P)H that is a result of enzymatic or heat-dependent hydration.</text>
</comment>
<evidence type="ECO:0000256" key="3">
    <source>
        <dbReference type="ARBA" id="ARBA00006001"/>
    </source>
</evidence>
<accession>A0A1L3J3C9</accession>
<dbReference type="KEGG" id="grl:LPB144_04025"/>
<comment type="function">
    <text evidence="17">Catalyzes the dehydration of the S-form of NAD(P)HX at the expense of ADP, which is converted to AMP. Together with NAD(P)HX epimerase, which catalyzes the epimerization of the S- and R-forms, the enzyme allows the repair of both epimers of NAD(P)HX, a damaged form of NAD(P)H that is a result of enzymatic or heat-dependent hydration.</text>
</comment>
<proteinExistence type="inferred from homology"/>
<comment type="similarity">
    <text evidence="4 19">In the C-terminal section; belongs to the NnrD/CARKD family.</text>
</comment>
<evidence type="ECO:0000259" key="20">
    <source>
        <dbReference type="PROSITE" id="PS51383"/>
    </source>
</evidence>
<comment type="function">
    <text evidence="18">Catalyzes the epimerization of the S- and R-forms of NAD(P)HX, a damaged form of NAD(P)H that is a result of enzymatic or heat-dependent hydration. This is a prerequisite for the S-specific NAD(P)H-hydrate dehydratase to allow the repair of both epimers of NAD(P)HX.</text>
</comment>
<name>A0A1L3J3C9_9FLAO</name>
<dbReference type="PROSITE" id="PS51383">
    <property type="entry name" value="YJEF_C_3"/>
    <property type="match status" value="1"/>
</dbReference>
<dbReference type="STRING" id="1913577.LPB144_04025"/>
<dbReference type="GO" id="GO:0110051">
    <property type="term" value="P:metabolite repair"/>
    <property type="evidence" value="ECO:0007669"/>
    <property type="project" value="TreeGrafter"/>
</dbReference>
<comment type="catalytic activity">
    <reaction evidence="1 18 19">
        <text>(6R)-NADHX = (6S)-NADHX</text>
        <dbReference type="Rhea" id="RHEA:32215"/>
        <dbReference type="ChEBI" id="CHEBI:64074"/>
        <dbReference type="ChEBI" id="CHEBI:64075"/>
        <dbReference type="EC" id="5.1.99.6"/>
    </reaction>
</comment>
<dbReference type="GO" id="GO:0046872">
    <property type="term" value="F:metal ion binding"/>
    <property type="evidence" value="ECO:0007669"/>
    <property type="project" value="UniProtKB-UniRule"/>
</dbReference>
<dbReference type="EMBL" id="CP018153">
    <property type="protein sequence ID" value="APG59627.1"/>
    <property type="molecule type" value="Genomic_DNA"/>
</dbReference>
<comment type="similarity">
    <text evidence="18">Belongs to the NnrE/AIBP family.</text>
</comment>
<dbReference type="PROSITE" id="PS01050">
    <property type="entry name" value="YJEF_C_2"/>
    <property type="match status" value="1"/>
</dbReference>
<dbReference type="CDD" id="cd01171">
    <property type="entry name" value="YXKO-related"/>
    <property type="match status" value="1"/>
</dbReference>
<dbReference type="EC" id="5.1.99.6" evidence="19"/>
<keyword evidence="13" id="KW-0511">Multifunctional enzyme</keyword>
<keyword evidence="9 18" id="KW-0630">Potassium</keyword>
<evidence type="ECO:0000256" key="15">
    <source>
        <dbReference type="ARBA" id="ARBA00048238"/>
    </source>
</evidence>
<dbReference type="Pfam" id="PF01256">
    <property type="entry name" value="Carb_kinase"/>
    <property type="match status" value="1"/>
</dbReference>
<evidence type="ECO:0000256" key="17">
    <source>
        <dbReference type="HAMAP-Rule" id="MF_01965"/>
    </source>
</evidence>
<dbReference type="SUPFAM" id="SSF64153">
    <property type="entry name" value="YjeF N-terminal domain-like"/>
    <property type="match status" value="1"/>
</dbReference>
<dbReference type="InterPro" id="IPR029056">
    <property type="entry name" value="Ribokinase-like"/>
</dbReference>
<feature type="binding site" evidence="17">
    <location>
        <position position="326"/>
    </location>
    <ligand>
        <name>(6S)-NADPHX</name>
        <dbReference type="ChEBI" id="CHEBI:64076"/>
    </ligand>
</feature>
<sequence length="506" mass="55360">MRILTAEQLSEADKISIKKQQISSEELMEKAASLVFKEIHNRLQTAQIPIKIFCGIGNNGGDGLVVARLLMEQAYSVEVFIVNYSDKRSEDFLSNFQKLKNLDRVRPVLINSETDFPEIKSGDFIIDAIFGIGLNRPAEGWVAKLIDRLNESGAFKLSIDMPSGLFSDKPTDPDSSIIHADFTLSFQTPKMSFFLPESMDYVGDFQILDIGLDKEYLAKLKPQAVLVSKGIAQSLYKPRRKNSHKGDYGHLLISGGSYGKMGSVNLTATAALRTGCGLCTLYIPRCGYEILQTNLPEAMVLTGDDQDFLSGYPEDFEPDGLCFGMGAGTSDKAKTALEDMLKRTKKPVLVDADGLNILSENKELLKLLPENSVLTPHPGELKRLIGQWTDDFEKLEKVKKFSQKYKIIVLVKGAYTFIVNREEVYINNSGNPGMATAGSGDVLSGVIASLMVQGYSPLSAAVLGVYQHGVSGDIAASEKGYEAIMASDIAANMGIAFLRLTESDEA</sequence>
<comment type="similarity">
    <text evidence="3 19">In the N-terminal section; belongs to the NnrE/AIBP family.</text>
</comment>
<dbReference type="InterPro" id="IPR017953">
    <property type="entry name" value="Carbohydrate_kinase_pred_CS"/>
</dbReference>
<feature type="binding site" evidence="18">
    <location>
        <begin position="58"/>
        <end position="62"/>
    </location>
    <ligand>
        <name>(6S)-NADPHX</name>
        <dbReference type="ChEBI" id="CHEBI:64076"/>
    </ligand>
</feature>
<dbReference type="GO" id="GO:0046496">
    <property type="term" value="P:nicotinamide nucleotide metabolic process"/>
    <property type="evidence" value="ECO:0007669"/>
    <property type="project" value="UniProtKB-UniRule"/>
</dbReference>
<evidence type="ECO:0000256" key="6">
    <source>
        <dbReference type="ARBA" id="ARBA00022741"/>
    </source>
</evidence>
<dbReference type="Pfam" id="PF03853">
    <property type="entry name" value="YjeF_N"/>
    <property type="match status" value="1"/>
</dbReference>
<evidence type="ECO:0000313" key="23">
    <source>
        <dbReference type="Proteomes" id="UP000182510"/>
    </source>
</evidence>
<dbReference type="PROSITE" id="PS51385">
    <property type="entry name" value="YJEF_N"/>
    <property type="match status" value="1"/>
</dbReference>
<comment type="caution">
    <text evidence="17">Lacks conserved residue(s) required for the propagation of feature annotation.</text>
</comment>
<dbReference type="EC" id="4.2.1.136" evidence="19"/>
<organism evidence="22 23">
    <name type="scientific">Christiangramia salexigens</name>
    <dbReference type="NCBI Taxonomy" id="1913577"/>
    <lineage>
        <taxon>Bacteria</taxon>
        <taxon>Pseudomonadati</taxon>
        <taxon>Bacteroidota</taxon>
        <taxon>Flavobacteriia</taxon>
        <taxon>Flavobacteriales</taxon>
        <taxon>Flavobacteriaceae</taxon>
        <taxon>Christiangramia</taxon>
    </lineage>
</organism>
<dbReference type="GO" id="GO:0052856">
    <property type="term" value="F:NAD(P)HX epimerase activity"/>
    <property type="evidence" value="ECO:0007669"/>
    <property type="project" value="UniProtKB-UniRule"/>
</dbReference>
<dbReference type="Proteomes" id="UP000182510">
    <property type="component" value="Chromosome"/>
</dbReference>
<dbReference type="AlphaFoldDB" id="A0A1L3J3C9"/>
<comment type="subunit">
    <text evidence="17">Homotetramer.</text>
</comment>
<feature type="domain" description="YjeF C-terminal" evidence="20">
    <location>
        <begin position="228"/>
        <end position="500"/>
    </location>
</feature>
<keyword evidence="22" id="KW-0808">Transferase</keyword>
<comment type="catalytic activity">
    <reaction evidence="2 18 19">
        <text>(6R)-NADPHX = (6S)-NADPHX</text>
        <dbReference type="Rhea" id="RHEA:32227"/>
        <dbReference type="ChEBI" id="CHEBI:64076"/>
        <dbReference type="ChEBI" id="CHEBI:64077"/>
        <dbReference type="EC" id="5.1.99.6"/>
    </reaction>
</comment>
<dbReference type="Gene3D" id="3.40.50.10260">
    <property type="entry name" value="YjeF N-terminal domain"/>
    <property type="match status" value="1"/>
</dbReference>
<feature type="binding site" evidence="17">
    <location>
        <position position="440"/>
    </location>
    <ligand>
        <name>AMP</name>
        <dbReference type="ChEBI" id="CHEBI:456215"/>
    </ligand>
</feature>
<evidence type="ECO:0000256" key="13">
    <source>
        <dbReference type="ARBA" id="ARBA00023268"/>
    </source>
</evidence>
<keyword evidence="5 18" id="KW-0479">Metal-binding</keyword>
<evidence type="ECO:0000256" key="5">
    <source>
        <dbReference type="ARBA" id="ARBA00022723"/>
    </source>
</evidence>
<dbReference type="InterPro" id="IPR004443">
    <property type="entry name" value="YjeF_N_dom"/>
</dbReference>
<dbReference type="HAMAP" id="MF_01966">
    <property type="entry name" value="NADHX_epimerase"/>
    <property type="match status" value="1"/>
</dbReference>
<dbReference type="Gene3D" id="3.40.1190.20">
    <property type="match status" value="1"/>
</dbReference>
<dbReference type="NCBIfam" id="TIGR00197">
    <property type="entry name" value="yjeF_nterm"/>
    <property type="match status" value="1"/>
</dbReference>
<dbReference type="GO" id="GO:0052855">
    <property type="term" value="F:ADP-dependent NAD(P)H-hydrate dehydratase activity"/>
    <property type="evidence" value="ECO:0007669"/>
    <property type="project" value="UniProtKB-UniRule"/>
</dbReference>
<evidence type="ECO:0000256" key="8">
    <source>
        <dbReference type="ARBA" id="ARBA00022857"/>
    </source>
</evidence>
<evidence type="ECO:0000256" key="7">
    <source>
        <dbReference type="ARBA" id="ARBA00022840"/>
    </source>
</evidence>
<dbReference type="InterPro" id="IPR036652">
    <property type="entry name" value="YjeF_N_dom_sf"/>
</dbReference>
<evidence type="ECO:0000256" key="9">
    <source>
        <dbReference type="ARBA" id="ARBA00022958"/>
    </source>
</evidence>
<dbReference type="PANTHER" id="PTHR12592:SF0">
    <property type="entry name" value="ATP-DEPENDENT (S)-NAD(P)H-HYDRATE DEHYDRATASE"/>
    <property type="match status" value="1"/>
</dbReference>
<feature type="binding site" evidence="18">
    <location>
        <position position="160"/>
    </location>
    <ligand>
        <name>(6S)-NADPHX</name>
        <dbReference type="ChEBI" id="CHEBI:64076"/>
    </ligand>
</feature>
<evidence type="ECO:0000256" key="12">
    <source>
        <dbReference type="ARBA" id="ARBA00023239"/>
    </source>
</evidence>
<evidence type="ECO:0000256" key="10">
    <source>
        <dbReference type="ARBA" id="ARBA00023027"/>
    </source>
</evidence>
<feature type="binding site" evidence="17">
    <location>
        <position position="441"/>
    </location>
    <ligand>
        <name>(6S)-NADPHX</name>
        <dbReference type="ChEBI" id="CHEBI:64076"/>
    </ligand>
</feature>
<feature type="binding site" evidence="17">
    <location>
        <begin position="412"/>
        <end position="416"/>
    </location>
    <ligand>
        <name>AMP</name>
        <dbReference type="ChEBI" id="CHEBI:456215"/>
    </ligand>
</feature>
<keyword evidence="8 17" id="KW-0521">NADP</keyword>
<feature type="binding site" evidence="18">
    <location>
        <position position="163"/>
    </location>
    <ligand>
        <name>K(+)</name>
        <dbReference type="ChEBI" id="CHEBI:29103"/>
    </ligand>
</feature>
<dbReference type="GO" id="GO:0016301">
    <property type="term" value="F:kinase activity"/>
    <property type="evidence" value="ECO:0007669"/>
    <property type="project" value="UniProtKB-KW"/>
</dbReference>
<dbReference type="HAMAP" id="MF_01965">
    <property type="entry name" value="NADHX_dehydratase"/>
    <property type="match status" value="1"/>
</dbReference>
<evidence type="ECO:0000259" key="21">
    <source>
        <dbReference type="PROSITE" id="PS51385"/>
    </source>
</evidence>
<evidence type="ECO:0000256" key="11">
    <source>
        <dbReference type="ARBA" id="ARBA00023235"/>
    </source>
</evidence>
<dbReference type="PIRSF" id="PIRSF017184">
    <property type="entry name" value="Nnr"/>
    <property type="match status" value="1"/>
</dbReference>
<comment type="cofactor">
    <cofactor evidence="18 19">
        <name>K(+)</name>
        <dbReference type="ChEBI" id="CHEBI:29103"/>
    </cofactor>
    <text evidence="18 19">Binds 1 potassium ion per subunit.</text>
</comment>
<keyword evidence="11 18" id="KW-0413">Isomerase</keyword>
<reference evidence="22 23" key="1">
    <citation type="submission" date="2016-11" db="EMBL/GenBank/DDBJ databases">
        <title>Gramella sp. LPB0144 isolated from marine environment.</title>
        <authorList>
            <person name="Kim E."/>
            <person name="Yi H."/>
        </authorList>
    </citation>
    <scope>NUCLEOTIDE SEQUENCE [LARGE SCALE GENOMIC DNA]</scope>
    <source>
        <strain evidence="22 23">LPB0144</strain>
    </source>
</reference>
<comment type="similarity">
    <text evidence="17">Belongs to the NnrD/CARKD family.</text>
</comment>
<comment type="catalytic activity">
    <reaction evidence="16 17 19">
        <text>(6S)-NADPHX + ADP = AMP + phosphate + NADPH + H(+)</text>
        <dbReference type="Rhea" id="RHEA:32235"/>
        <dbReference type="ChEBI" id="CHEBI:15378"/>
        <dbReference type="ChEBI" id="CHEBI:43474"/>
        <dbReference type="ChEBI" id="CHEBI:57783"/>
        <dbReference type="ChEBI" id="CHEBI:64076"/>
        <dbReference type="ChEBI" id="CHEBI:456215"/>
        <dbReference type="ChEBI" id="CHEBI:456216"/>
        <dbReference type="EC" id="4.2.1.136"/>
    </reaction>
</comment>
<evidence type="ECO:0000256" key="1">
    <source>
        <dbReference type="ARBA" id="ARBA00000013"/>
    </source>
</evidence>